<dbReference type="Pfam" id="PF26557">
    <property type="entry name" value="Cullin_AB"/>
    <property type="match status" value="1"/>
</dbReference>
<dbReference type="InterPro" id="IPR036390">
    <property type="entry name" value="WH_DNA-bd_sf"/>
</dbReference>
<dbReference type="SMART" id="SM00884">
    <property type="entry name" value="Cullin_Nedd8"/>
    <property type="match status" value="1"/>
</dbReference>
<dbReference type="AlphaFoldDB" id="A0A1I7S022"/>
<protein>
    <submittedName>
        <fullName evidence="7">CULLIN_2 domain-containing protein</fullName>
    </submittedName>
</protein>
<evidence type="ECO:0000313" key="6">
    <source>
        <dbReference type="Proteomes" id="UP000095284"/>
    </source>
</evidence>
<dbReference type="InterPro" id="IPR045093">
    <property type="entry name" value="Cullin"/>
</dbReference>
<dbReference type="eggNOG" id="KOG2284">
    <property type="taxonomic scope" value="Eukaryota"/>
</dbReference>
<evidence type="ECO:0000256" key="2">
    <source>
        <dbReference type="ARBA" id="ARBA00022786"/>
    </source>
</evidence>
<dbReference type="PROSITE" id="PS50069">
    <property type="entry name" value="CULLIN_2"/>
    <property type="match status" value="1"/>
</dbReference>
<dbReference type="SUPFAM" id="SSF75632">
    <property type="entry name" value="Cullin homology domain"/>
    <property type="match status" value="1"/>
</dbReference>
<dbReference type="GO" id="GO:0031625">
    <property type="term" value="F:ubiquitin protein ligase binding"/>
    <property type="evidence" value="ECO:0007669"/>
    <property type="project" value="InterPro"/>
</dbReference>
<dbReference type="Pfam" id="PF00888">
    <property type="entry name" value="Cullin"/>
    <property type="match status" value="1"/>
</dbReference>
<dbReference type="SUPFAM" id="SSF46785">
    <property type="entry name" value="Winged helix' DNA-binding domain"/>
    <property type="match status" value="1"/>
</dbReference>
<dbReference type="Proteomes" id="UP000095284">
    <property type="component" value="Unplaced"/>
</dbReference>
<evidence type="ECO:0000256" key="1">
    <source>
        <dbReference type="ARBA" id="ARBA00006019"/>
    </source>
</evidence>
<dbReference type="InterPro" id="IPR016158">
    <property type="entry name" value="Cullin_homology"/>
</dbReference>
<name>A0A1I7S022_BURXY</name>
<sequence>MLCCFPLINKFMEIDRELNESQVVPDTDNMEVEETENSSKKYFTMANPQVVLFDEYWARLEGVVMDVMNDQLVDQAVWSNSFFDIYGLCSGQYTVDLYAKLIECLAERVRSIARDLYPLQGIELLESYSSSWNKFDSGINHVNGLCRYLNRMIVKEMNARVFTRRFPELENLLDGNRLAVCDAARRLWRKELILPLKRKLYGVIWSVIVQIRDGSYSEKPNPAVGKILLSFISVCFSSDDERDSVLGVLDPALCVKHNYPIPAQLKFYNEIFEDNFLIDNRTYFRGMLSESLANLNMFDYMSKVIKILENEEKLAADLLFTPTVKKLLVLLRKIFILEQLPRFDEVVPEYVRMEKKAELRLVYSLLDYFPDAAQILVTEYEKQIATSLENHLSGLFLTPSVFTEAASAKHSFYTKFNSEVFSDAPYIQAALRRAIESVLNKEREGEKFYAARMLARHMDLLLKKSQKKKEVGDDIYDKLDEAVTIFRYIKDKDTFHKIFQRMLAIRLLNKISISLELEEQMIFKLQEACGNEYTAKLSRMHDDCIKSRILNAQYHLIASPPFKESTFNIIQTCAWPVISSSEDPALKDLRIPSQLQTYSEEIRRYYDNKHTGRILKFAYHVSTGDLLFKIGSKRCIVTMTVPQAMLLLVFDKYDVRTISQLVESTKMSFEYVCSSLKSLIDFKILIVDQKQGCYTEETPVQVNLKFEALRSRVHLQPPTIVSKANESNPIPSARETLQDRKVAVECAIVRAMKAVKVMKHQDLIETVCTSIADRFVPDRPFLKQCIEGLIEKHFLQRTDNMDEYEYLP</sequence>
<dbReference type="InterPro" id="IPR036317">
    <property type="entry name" value="Cullin_homology_sf"/>
</dbReference>
<dbReference type="InterPro" id="IPR016159">
    <property type="entry name" value="Cullin_repeat-like_dom_sf"/>
</dbReference>
<dbReference type="InterPro" id="IPR019559">
    <property type="entry name" value="Cullin_neddylation_domain"/>
</dbReference>
<dbReference type="InterPro" id="IPR036388">
    <property type="entry name" value="WH-like_DNA-bd_sf"/>
</dbReference>
<organism evidence="6 7">
    <name type="scientific">Bursaphelenchus xylophilus</name>
    <name type="common">Pinewood nematode worm</name>
    <name type="synonym">Aphelenchoides xylophilus</name>
    <dbReference type="NCBI Taxonomy" id="6326"/>
    <lineage>
        <taxon>Eukaryota</taxon>
        <taxon>Metazoa</taxon>
        <taxon>Ecdysozoa</taxon>
        <taxon>Nematoda</taxon>
        <taxon>Chromadorea</taxon>
        <taxon>Rhabditida</taxon>
        <taxon>Tylenchina</taxon>
        <taxon>Tylenchomorpha</taxon>
        <taxon>Aphelenchoidea</taxon>
        <taxon>Aphelenchoididae</taxon>
        <taxon>Bursaphelenchus</taxon>
    </lineage>
</organism>
<proteinExistence type="inferred from homology"/>
<keyword evidence="2" id="KW-0833">Ubl conjugation pathway</keyword>
<dbReference type="GO" id="GO:0006511">
    <property type="term" value="P:ubiquitin-dependent protein catabolic process"/>
    <property type="evidence" value="ECO:0007669"/>
    <property type="project" value="InterPro"/>
</dbReference>
<reference evidence="7" key="1">
    <citation type="submission" date="2016-11" db="UniProtKB">
        <authorList>
            <consortium name="WormBaseParasite"/>
        </authorList>
    </citation>
    <scope>IDENTIFICATION</scope>
</reference>
<evidence type="ECO:0000256" key="4">
    <source>
        <dbReference type="RuleBase" id="RU003829"/>
    </source>
</evidence>
<feature type="domain" description="Cullin family profile" evidence="5">
    <location>
        <begin position="449"/>
        <end position="680"/>
    </location>
</feature>
<evidence type="ECO:0000256" key="3">
    <source>
        <dbReference type="PROSITE-ProRule" id="PRU00330"/>
    </source>
</evidence>
<dbReference type="SMART" id="SM00182">
    <property type="entry name" value="CULLIN"/>
    <property type="match status" value="1"/>
</dbReference>
<comment type="similarity">
    <text evidence="1 3 4">Belongs to the cullin family.</text>
</comment>
<dbReference type="Gene3D" id="1.20.1310.10">
    <property type="entry name" value="Cullin Repeats"/>
    <property type="match status" value="3"/>
</dbReference>
<dbReference type="Gene3D" id="1.10.10.10">
    <property type="entry name" value="Winged helix-like DNA-binding domain superfamily/Winged helix DNA-binding domain"/>
    <property type="match status" value="1"/>
</dbReference>
<dbReference type="Pfam" id="PF10557">
    <property type="entry name" value="Cullin_Nedd8"/>
    <property type="match status" value="1"/>
</dbReference>
<dbReference type="SUPFAM" id="SSF74788">
    <property type="entry name" value="Cullin repeat-like"/>
    <property type="match status" value="1"/>
</dbReference>
<evidence type="ECO:0000313" key="7">
    <source>
        <dbReference type="WBParaSite" id="BXY_0634500.1"/>
    </source>
</evidence>
<accession>A0A1I7S022</accession>
<dbReference type="WBParaSite" id="BXY_0634500.1">
    <property type="protein sequence ID" value="BXY_0634500.1"/>
    <property type="gene ID" value="BXY_0634500"/>
</dbReference>
<dbReference type="PANTHER" id="PTHR11932">
    <property type="entry name" value="CULLIN"/>
    <property type="match status" value="1"/>
</dbReference>
<dbReference type="Gene3D" id="3.30.230.130">
    <property type="entry name" value="Cullin, Chain C, Domain 2"/>
    <property type="match status" value="1"/>
</dbReference>
<evidence type="ECO:0000259" key="5">
    <source>
        <dbReference type="PROSITE" id="PS50069"/>
    </source>
</evidence>
<dbReference type="InterPro" id="IPR001373">
    <property type="entry name" value="Cullin_N"/>
</dbReference>
<dbReference type="InterPro" id="IPR059120">
    <property type="entry name" value="Cullin-like_AB"/>
</dbReference>